<evidence type="ECO:0000313" key="2">
    <source>
        <dbReference type="Proteomes" id="UP000886520"/>
    </source>
</evidence>
<comment type="caution">
    <text evidence="1">The sequence shown here is derived from an EMBL/GenBank/DDBJ whole genome shotgun (WGS) entry which is preliminary data.</text>
</comment>
<reference evidence="1" key="1">
    <citation type="submission" date="2021-01" db="EMBL/GenBank/DDBJ databases">
        <title>Adiantum capillus-veneris genome.</title>
        <authorList>
            <person name="Fang Y."/>
            <person name="Liao Q."/>
        </authorList>
    </citation>
    <scope>NUCLEOTIDE SEQUENCE</scope>
    <source>
        <strain evidence="1">H3</strain>
        <tissue evidence="1">Leaf</tissue>
    </source>
</reference>
<gene>
    <name evidence="1" type="ORF">GOP47_0017421</name>
</gene>
<dbReference type="AlphaFoldDB" id="A0A9D4Z957"/>
<dbReference type="EMBL" id="JABFUD020000017">
    <property type="protein sequence ID" value="KAI5066893.1"/>
    <property type="molecule type" value="Genomic_DNA"/>
</dbReference>
<name>A0A9D4Z957_ADICA</name>
<keyword evidence="2" id="KW-1185">Reference proteome</keyword>
<accession>A0A9D4Z957</accession>
<evidence type="ECO:0000313" key="1">
    <source>
        <dbReference type="EMBL" id="KAI5066893.1"/>
    </source>
</evidence>
<organism evidence="1 2">
    <name type="scientific">Adiantum capillus-veneris</name>
    <name type="common">Maidenhair fern</name>
    <dbReference type="NCBI Taxonomy" id="13818"/>
    <lineage>
        <taxon>Eukaryota</taxon>
        <taxon>Viridiplantae</taxon>
        <taxon>Streptophyta</taxon>
        <taxon>Embryophyta</taxon>
        <taxon>Tracheophyta</taxon>
        <taxon>Polypodiopsida</taxon>
        <taxon>Polypodiidae</taxon>
        <taxon>Polypodiales</taxon>
        <taxon>Pteridineae</taxon>
        <taxon>Pteridaceae</taxon>
        <taxon>Vittarioideae</taxon>
        <taxon>Adiantum</taxon>
    </lineage>
</organism>
<sequence length="69" mass="7693">MLGAGGANFVYIIKRGNENPFFVKVADLCRWDMLVHETRTNPGCPTVQTAPRHGTSFHTPFLLEVRCSS</sequence>
<dbReference type="Proteomes" id="UP000886520">
    <property type="component" value="Chromosome 17"/>
</dbReference>
<protein>
    <submittedName>
        <fullName evidence="1">Uncharacterized protein</fullName>
    </submittedName>
</protein>
<proteinExistence type="predicted"/>